<proteinExistence type="predicted"/>
<dbReference type="Pfam" id="PF06985">
    <property type="entry name" value="HET"/>
    <property type="match status" value="1"/>
</dbReference>
<name>A0AAX4IXN3_9PEZI</name>
<dbReference type="EMBL" id="CP137312">
    <property type="protein sequence ID" value="WQF87980.1"/>
    <property type="molecule type" value="Genomic_DNA"/>
</dbReference>
<dbReference type="Proteomes" id="UP001322277">
    <property type="component" value="Chromosome 8"/>
</dbReference>
<protein>
    <submittedName>
        <fullName evidence="2">Heterokaryon incompatibility</fullName>
    </submittedName>
</protein>
<accession>A0AAX4IXN3</accession>
<keyword evidence="3" id="KW-1185">Reference proteome</keyword>
<dbReference type="GeneID" id="87949494"/>
<organism evidence="2 3">
    <name type="scientific">Colletotrichum destructivum</name>
    <dbReference type="NCBI Taxonomy" id="34406"/>
    <lineage>
        <taxon>Eukaryota</taxon>
        <taxon>Fungi</taxon>
        <taxon>Dikarya</taxon>
        <taxon>Ascomycota</taxon>
        <taxon>Pezizomycotina</taxon>
        <taxon>Sordariomycetes</taxon>
        <taxon>Hypocreomycetidae</taxon>
        <taxon>Glomerellales</taxon>
        <taxon>Glomerellaceae</taxon>
        <taxon>Colletotrichum</taxon>
        <taxon>Colletotrichum destructivum species complex</taxon>
    </lineage>
</organism>
<dbReference type="InterPro" id="IPR052895">
    <property type="entry name" value="HetReg/Transcr_Mod"/>
</dbReference>
<evidence type="ECO:0000313" key="2">
    <source>
        <dbReference type="EMBL" id="WQF87980.1"/>
    </source>
</evidence>
<dbReference type="AlphaFoldDB" id="A0AAX4IXN3"/>
<evidence type="ECO:0000313" key="3">
    <source>
        <dbReference type="Proteomes" id="UP001322277"/>
    </source>
</evidence>
<evidence type="ECO:0000259" key="1">
    <source>
        <dbReference type="Pfam" id="PF06985"/>
    </source>
</evidence>
<reference evidence="3" key="1">
    <citation type="journal article" date="2023" name="bioRxiv">
        <title>Complete genome of the Medicago anthracnose fungus, Colletotrichum destructivum, reveals a mini-chromosome-like region within a core chromosome.</title>
        <authorList>
            <person name="Lapalu N."/>
            <person name="Simon A."/>
            <person name="Lu A."/>
            <person name="Plaumann P.-L."/>
            <person name="Amselem J."/>
            <person name="Pigne S."/>
            <person name="Auger A."/>
            <person name="Koch C."/>
            <person name="Dallery J.-F."/>
            <person name="O'Connell R.J."/>
        </authorList>
    </citation>
    <scope>NUCLEOTIDE SEQUENCE [LARGE SCALE GENOMIC DNA]</scope>
    <source>
        <strain evidence="3">CBS 520.97</strain>
    </source>
</reference>
<dbReference type="RefSeq" id="XP_062785201.1">
    <property type="nucleotide sequence ID" value="XM_062929150.1"/>
</dbReference>
<dbReference type="PANTHER" id="PTHR24148:SF73">
    <property type="entry name" value="HET DOMAIN PROTEIN (AFU_ORTHOLOGUE AFUA_8G01020)"/>
    <property type="match status" value="1"/>
</dbReference>
<dbReference type="PANTHER" id="PTHR24148">
    <property type="entry name" value="ANKYRIN REPEAT DOMAIN-CONTAINING PROTEIN 39 HOMOLOG-RELATED"/>
    <property type="match status" value="1"/>
</dbReference>
<dbReference type="KEGG" id="cdet:87949494"/>
<gene>
    <name evidence="2" type="ORF">CDEST_12994</name>
</gene>
<sequence>MEASYEYTSLPHSRATRLIRLYSDANKDAPLGCELREVSVDEPLPPYVALSYTWNGEEPSVKLKISASAGDDPAVTRILLITPNYAAALNVLRNSELVRQHELWVDAICINQACKDEKGAQVVMMATIYKEAEDVLIWLGSEWAPKT</sequence>
<dbReference type="InterPro" id="IPR010730">
    <property type="entry name" value="HET"/>
</dbReference>
<feature type="domain" description="Heterokaryon incompatibility" evidence="1">
    <location>
        <begin position="47"/>
        <end position="142"/>
    </location>
</feature>